<evidence type="ECO:0000256" key="2">
    <source>
        <dbReference type="ARBA" id="ARBA00001958"/>
    </source>
</evidence>
<dbReference type="Gene3D" id="1.20.970.10">
    <property type="entry name" value="Transferase, Pyrimidine Nucleoside Phosphorylase, Chain C"/>
    <property type="match status" value="1"/>
</dbReference>
<evidence type="ECO:0000256" key="1">
    <source>
        <dbReference type="ARBA" id="ARBA00001066"/>
    </source>
</evidence>
<dbReference type="SUPFAM" id="SSF52418">
    <property type="entry name" value="Nucleoside phosphorylase/phosphoribosyltransferase catalytic domain"/>
    <property type="match status" value="1"/>
</dbReference>
<comment type="subunit">
    <text evidence="5">Homodimer.</text>
</comment>
<comment type="catalytic activity">
    <reaction evidence="11">
        <text>uridine + phosphate = alpha-D-ribose 1-phosphate + uracil</text>
        <dbReference type="Rhea" id="RHEA:24388"/>
        <dbReference type="ChEBI" id="CHEBI:16704"/>
        <dbReference type="ChEBI" id="CHEBI:17568"/>
        <dbReference type="ChEBI" id="CHEBI:43474"/>
        <dbReference type="ChEBI" id="CHEBI:57720"/>
        <dbReference type="EC" id="2.4.2.2"/>
    </reaction>
</comment>
<comment type="cofactor">
    <cofactor evidence="2">
        <name>K(+)</name>
        <dbReference type="ChEBI" id="CHEBI:29103"/>
    </cofactor>
</comment>
<evidence type="ECO:0000259" key="13">
    <source>
        <dbReference type="SMART" id="SM00941"/>
    </source>
</evidence>
<dbReference type="PANTHER" id="PTHR10515:SF0">
    <property type="entry name" value="THYMIDINE PHOSPHORYLASE"/>
    <property type="match status" value="1"/>
</dbReference>
<dbReference type="Pfam" id="PF00591">
    <property type="entry name" value="Glycos_transf_3"/>
    <property type="match status" value="1"/>
</dbReference>
<evidence type="ECO:0000256" key="10">
    <source>
        <dbReference type="ARBA" id="ARBA00022723"/>
    </source>
</evidence>
<dbReference type="SUPFAM" id="SSF54680">
    <property type="entry name" value="Pyrimidine nucleoside phosphorylase C-terminal domain"/>
    <property type="match status" value="1"/>
</dbReference>
<evidence type="ECO:0000256" key="3">
    <source>
        <dbReference type="ARBA" id="ARBA00003877"/>
    </source>
</evidence>
<dbReference type="InterPro" id="IPR035902">
    <property type="entry name" value="Nuc_phospho_transferase"/>
</dbReference>
<dbReference type="InterPro" id="IPR017459">
    <property type="entry name" value="Glycosyl_Trfase_fam3_N_dom"/>
</dbReference>
<evidence type="ECO:0000256" key="7">
    <source>
        <dbReference type="ARBA" id="ARBA00014680"/>
    </source>
</evidence>
<dbReference type="AlphaFoldDB" id="A0A930W291"/>
<protein>
    <recommendedName>
        <fullName evidence="7">Pyrimidine-nucleoside phosphorylase</fullName>
        <ecNumber evidence="6">2.4.2.2</ecNumber>
    </recommendedName>
</protein>
<dbReference type="Pfam" id="PF07831">
    <property type="entry name" value="PYNP_C"/>
    <property type="match status" value="1"/>
</dbReference>
<dbReference type="InterPro" id="IPR017872">
    <property type="entry name" value="Pyrmidine_PPase_CS"/>
</dbReference>
<evidence type="ECO:0000256" key="8">
    <source>
        <dbReference type="ARBA" id="ARBA00022676"/>
    </source>
</evidence>
<gene>
    <name evidence="14" type="ORF">HXK26_04230</name>
</gene>
<evidence type="ECO:0000256" key="9">
    <source>
        <dbReference type="ARBA" id="ARBA00022679"/>
    </source>
</evidence>
<dbReference type="Gene3D" id="3.90.1170.30">
    <property type="entry name" value="Pyrimidine nucleoside phosphorylase-like, C-terminal domain"/>
    <property type="match status" value="1"/>
</dbReference>
<dbReference type="PANTHER" id="PTHR10515">
    <property type="entry name" value="THYMIDINE PHOSPHORYLASE"/>
    <property type="match status" value="1"/>
</dbReference>
<comment type="similarity">
    <text evidence="4">Belongs to the thymidine/pyrimidine-nucleoside phosphorylase family.</text>
</comment>
<dbReference type="EMBL" id="JABZGW010000158">
    <property type="protein sequence ID" value="MBF4807884.1"/>
    <property type="molecule type" value="Genomic_DNA"/>
</dbReference>
<dbReference type="InterPro" id="IPR000053">
    <property type="entry name" value="Thymidine/pyrmidine_PPase"/>
</dbReference>
<dbReference type="GO" id="GO:0004645">
    <property type="term" value="F:1,4-alpha-oligoglucan phosphorylase activity"/>
    <property type="evidence" value="ECO:0007669"/>
    <property type="project" value="InterPro"/>
</dbReference>
<dbReference type="FunFam" id="1.20.970.10:FF:000002">
    <property type="entry name" value="Pyrimidine-nucleoside phosphorylase"/>
    <property type="match status" value="1"/>
</dbReference>
<evidence type="ECO:0000313" key="15">
    <source>
        <dbReference type="Proteomes" id="UP000698335"/>
    </source>
</evidence>
<dbReference type="NCBIfam" id="TIGR02644">
    <property type="entry name" value="Y_phosphoryl"/>
    <property type="match status" value="1"/>
</dbReference>
<dbReference type="InterPro" id="IPR013102">
    <property type="entry name" value="PYNP_C"/>
</dbReference>
<organism evidence="14 15">
    <name type="scientific">Lancefieldella rimae</name>
    <dbReference type="NCBI Taxonomy" id="1383"/>
    <lineage>
        <taxon>Bacteria</taxon>
        <taxon>Bacillati</taxon>
        <taxon>Actinomycetota</taxon>
        <taxon>Coriobacteriia</taxon>
        <taxon>Coriobacteriales</taxon>
        <taxon>Atopobiaceae</taxon>
        <taxon>Lancefieldella</taxon>
    </lineage>
</organism>
<dbReference type="Proteomes" id="UP000698335">
    <property type="component" value="Unassembled WGS sequence"/>
</dbReference>
<comment type="catalytic activity">
    <reaction evidence="12">
        <text>thymidine + phosphate = 2-deoxy-alpha-D-ribose 1-phosphate + thymine</text>
        <dbReference type="Rhea" id="RHEA:16037"/>
        <dbReference type="ChEBI" id="CHEBI:17748"/>
        <dbReference type="ChEBI" id="CHEBI:17821"/>
        <dbReference type="ChEBI" id="CHEBI:43474"/>
        <dbReference type="ChEBI" id="CHEBI:57259"/>
        <dbReference type="EC" id="2.4.2.2"/>
    </reaction>
</comment>
<proteinExistence type="inferred from homology"/>
<dbReference type="GO" id="GO:0009032">
    <property type="term" value="F:thymidine phosphorylase activity"/>
    <property type="evidence" value="ECO:0007669"/>
    <property type="project" value="TreeGrafter"/>
</dbReference>
<dbReference type="EC" id="2.4.2.2" evidence="6"/>
<dbReference type="GO" id="GO:0006206">
    <property type="term" value="P:pyrimidine nucleobase metabolic process"/>
    <property type="evidence" value="ECO:0007669"/>
    <property type="project" value="InterPro"/>
</dbReference>
<dbReference type="SUPFAM" id="SSF47648">
    <property type="entry name" value="Nucleoside phosphorylase/phosphoribosyltransferase N-terminal domain"/>
    <property type="match status" value="1"/>
</dbReference>
<evidence type="ECO:0000256" key="5">
    <source>
        <dbReference type="ARBA" id="ARBA00011738"/>
    </source>
</evidence>
<evidence type="ECO:0000256" key="4">
    <source>
        <dbReference type="ARBA" id="ARBA00006915"/>
    </source>
</evidence>
<dbReference type="SMART" id="SM00941">
    <property type="entry name" value="PYNP_C"/>
    <property type="match status" value="1"/>
</dbReference>
<dbReference type="Pfam" id="PF02885">
    <property type="entry name" value="Glycos_trans_3N"/>
    <property type="match status" value="1"/>
</dbReference>
<dbReference type="InterPro" id="IPR018090">
    <property type="entry name" value="Pyrmidine_PPas_bac/euk"/>
</dbReference>
<reference evidence="14" key="1">
    <citation type="submission" date="2020-04" db="EMBL/GenBank/DDBJ databases">
        <title>Deep metagenomics examines the oral microbiome during advanced dental caries in children, revealing novel taxa and co-occurrences with host molecules.</title>
        <authorList>
            <person name="Baker J.L."/>
            <person name="Morton J.T."/>
            <person name="Dinis M."/>
            <person name="Alvarez R."/>
            <person name="Tran N.C."/>
            <person name="Knight R."/>
            <person name="Edlund A."/>
        </authorList>
    </citation>
    <scope>NUCLEOTIDE SEQUENCE</scope>
    <source>
        <strain evidence="14">JCVI_38_bin.5</strain>
    </source>
</reference>
<comment type="caution">
    <text evidence="14">The sequence shown here is derived from an EMBL/GenBank/DDBJ whole genome shotgun (WGS) entry which is preliminary data.</text>
</comment>
<feature type="domain" description="Pyrimidine nucleoside phosphorylase C-terminal" evidence="13">
    <location>
        <begin position="344"/>
        <end position="418"/>
    </location>
</feature>
<dbReference type="NCBIfam" id="NF004747">
    <property type="entry name" value="PRK06078.1"/>
    <property type="match status" value="1"/>
</dbReference>
<evidence type="ECO:0000256" key="11">
    <source>
        <dbReference type="ARBA" id="ARBA00048453"/>
    </source>
</evidence>
<evidence type="ECO:0000256" key="12">
    <source>
        <dbReference type="ARBA" id="ARBA00048525"/>
    </source>
</evidence>
<dbReference type="GO" id="GO:0046872">
    <property type="term" value="F:metal ion binding"/>
    <property type="evidence" value="ECO:0007669"/>
    <property type="project" value="UniProtKB-KW"/>
</dbReference>
<evidence type="ECO:0000313" key="14">
    <source>
        <dbReference type="EMBL" id="MBF4807884.1"/>
    </source>
</evidence>
<name>A0A930W291_9ACTN</name>
<dbReference type="PROSITE" id="PS00647">
    <property type="entry name" value="THYMID_PHOSPHORYLASE"/>
    <property type="match status" value="1"/>
</dbReference>
<comment type="function">
    <text evidence="3">Catalyzes phosphorolysis of the pyrimidine nucleosides uridine, thymidine and 2'-deoxyuridine with the formation of the corresponding pyrimidine base and ribose-1-phosphate.</text>
</comment>
<dbReference type="Gene3D" id="3.40.1030.10">
    <property type="entry name" value="Nucleoside phosphorylase/phosphoribosyltransferase catalytic domain"/>
    <property type="match status" value="1"/>
</dbReference>
<comment type="catalytic activity">
    <reaction evidence="1">
        <text>2'-deoxyuridine + phosphate = 2-deoxy-alpha-D-ribose 1-phosphate + uracil</text>
        <dbReference type="Rhea" id="RHEA:22824"/>
        <dbReference type="ChEBI" id="CHEBI:16450"/>
        <dbReference type="ChEBI" id="CHEBI:17568"/>
        <dbReference type="ChEBI" id="CHEBI:43474"/>
        <dbReference type="ChEBI" id="CHEBI:57259"/>
        <dbReference type="EC" id="2.4.2.2"/>
    </reaction>
</comment>
<dbReference type="InterPro" id="IPR000312">
    <property type="entry name" value="Glycosyl_Trfase_fam3"/>
</dbReference>
<dbReference type="FunFam" id="3.40.1030.10:FF:000003">
    <property type="entry name" value="Pyrimidine-nucleoside phosphorylase"/>
    <property type="match status" value="1"/>
</dbReference>
<dbReference type="PIRSF" id="PIRSF000478">
    <property type="entry name" value="TP_PyNP"/>
    <property type="match status" value="1"/>
</dbReference>
<keyword evidence="9 14" id="KW-0808">Transferase</keyword>
<dbReference type="GO" id="GO:0005829">
    <property type="term" value="C:cytosol"/>
    <property type="evidence" value="ECO:0007669"/>
    <property type="project" value="TreeGrafter"/>
</dbReference>
<evidence type="ECO:0000256" key="6">
    <source>
        <dbReference type="ARBA" id="ARBA00011889"/>
    </source>
</evidence>
<dbReference type="GO" id="GO:0006213">
    <property type="term" value="P:pyrimidine nucleoside metabolic process"/>
    <property type="evidence" value="ECO:0007669"/>
    <property type="project" value="InterPro"/>
</dbReference>
<accession>A0A930W291</accession>
<sequence length="441" mass="46292">MRMYDVIEKKRDGGELTDEEIDFFISGYVSGEIPDYQASALAMAIFYEGMTPRETAKLTMAMAESGDMMDLSAIPGIKVDKHSTGGVGDKTTLVVAPIVASLGVKVAKMSGRGLGHTGGTLDKLESIPGLSVEISESDFFKQVSEIGVAVAGQTGNLVPADKKLYALRDVTATVDSVPLIASSIMSKKIASGSNCILLDVKCGSGAFMKTVDSAVELAQAMVSIGEHVGRTTAALITGMDRPLGKNIGNALEVAEAVATLRGEGPEDLTAVCVELAANMLNLAGKGSVEECRDLARGQIANGEGLAKLADMVAAQGGDAAVIRDTSKFDAAPFRREVLAEESGYMSAMNAERVGIASVALGAGREKKGDPIDMAAGIILERKTGDYVEKGEVLATLLTSDEKRLDDGERIFREALSFGPEQPSLEPLFFARVSRDGVEKLG</sequence>
<dbReference type="InterPro" id="IPR036320">
    <property type="entry name" value="Glycosyl_Trfase_fam3_N_dom_sf"/>
</dbReference>
<dbReference type="InterPro" id="IPR036566">
    <property type="entry name" value="PYNP-like_C_sf"/>
</dbReference>
<keyword evidence="8 14" id="KW-0328">Glycosyltransferase</keyword>
<keyword evidence="10" id="KW-0479">Metal-binding</keyword>
<dbReference type="NCBIfam" id="NF004490">
    <property type="entry name" value="PRK05820.1"/>
    <property type="match status" value="1"/>
</dbReference>